<name>A0ABU1FU65_9MICC</name>
<keyword evidence="7" id="KW-0227">DNA damage</keyword>
<dbReference type="Pfam" id="PF00633">
    <property type="entry name" value="HHH"/>
    <property type="match status" value="1"/>
</dbReference>
<keyword evidence="10" id="KW-0411">Iron-sulfur</keyword>
<dbReference type="PANTHER" id="PTHR42944">
    <property type="entry name" value="ADENINE DNA GLYCOSYLASE"/>
    <property type="match status" value="1"/>
</dbReference>
<dbReference type="Pfam" id="PF10576">
    <property type="entry name" value="EndIII_4Fe-2S"/>
    <property type="match status" value="1"/>
</dbReference>
<evidence type="ECO:0000256" key="7">
    <source>
        <dbReference type="ARBA" id="ARBA00022763"/>
    </source>
</evidence>
<proteinExistence type="inferred from homology"/>
<keyword evidence="11" id="KW-0234">DNA repair</keyword>
<dbReference type="InterPro" id="IPR044298">
    <property type="entry name" value="MIG/MutY"/>
</dbReference>
<evidence type="ECO:0000256" key="6">
    <source>
        <dbReference type="ARBA" id="ARBA00022723"/>
    </source>
</evidence>
<dbReference type="CDD" id="cd00056">
    <property type="entry name" value="ENDO3c"/>
    <property type="match status" value="1"/>
</dbReference>
<organism evidence="15 16">
    <name type="scientific">Nesterenkonia flava</name>
    <dbReference type="NCBI Taxonomy" id="469799"/>
    <lineage>
        <taxon>Bacteria</taxon>
        <taxon>Bacillati</taxon>
        <taxon>Actinomycetota</taxon>
        <taxon>Actinomycetes</taxon>
        <taxon>Micrococcales</taxon>
        <taxon>Micrococcaceae</taxon>
        <taxon>Nesterenkonia</taxon>
    </lineage>
</organism>
<keyword evidence="6" id="KW-0479">Metal-binding</keyword>
<evidence type="ECO:0000256" key="13">
    <source>
        <dbReference type="SAM" id="MobiDB-lite"/>
    </source>
</evidence>
<reference evidence="16" key="1">
    <citation type="submission" date="2023-07" db="EMBL/GenBank/DDBJ databases">
        <title>Description of three actinobacteria isolated from air of manufacturing shop in a pharmaceutical factory.</title>
        <authorList>
            <person name="Zhang D.-F."/>
        </authorList>
    </citation>
    <scope>NUCLEOTIDE SEQUENCE [LARGE SCALE GENOMIC DNA]</scope>
    <source>
        <strain evidence="16">CCTCC AB 207010</strain>
    </source>
</reference>
<keyword evidence="16" id="KW-1185">Reference proteome</keyword>
<comment type="cofactor">
    <cofactor evidence="2">
        <name>[4Fe-4S] cluster</name>
        <dbReference type="ChEBI" id="CHEBI:49883"/>
    </cofactor>
</comment>
<dbReference type="InterPro" id="IPR023170">
    <property type="entry name" value="HhH_base_excis_C"/>
</dbReference>
<dbReference type="PANTHER" id="PTHR42944:SF1">
    <property type="entry name" value="ADENINE DNA GLYCOSYLASE"/>
    <property type="match status" value="1"/>
</dbReference>
<dbReference type="SMART" id="SM00478">
    <property type="entry name" value="ENDO3c"/>
    <property type="match status" value="1"/>
</dbReference>
<dbReference type="SUPFAM" id="SSF48150">
    <property type="entry name" value="DNA-glycosylase"/>
    <property type="match status" value="1"/>
</dbReference>
<dbReference type="Gene3D" id="1.10.340.30">
    <property type="entry name" value="Hypothetical protein, domain 2"/>
    <property type="match status" value="1"/>
</dbReference>
<comment type="similarity">
    <text evidence="3">Belongs to the Nth/MutY family.</text>
</comment>
<evidence type="ECO:0000256" key="12">
    <source>
        <dbReference type="ARBA" id="ARBA00023295"/>
    </source>
</evidence>
<evidence type="ECO:0000313" key="15">
    <source>
        <dbReference type="EMBL" id="MDR5712206.1"/>
    </source>
</evidence>
<protein>
    <recommendedName>
        <fullName evidence="5">Adenine DNA glycosylase</fullName>
        <ecNumber evidence="4">3.2.2.31</ecNumber>
    </recommendedName>
</protein>
<dbReference type="SMART" id="SM00525">
    <property type="entry name" value="FES"/>
    <property type="match status" value="1"/>
</dbReference>
<dbReference type="Gene3D" id="1.10.1670.10">
    <property type="entry name" value="Helix-hairpin-Helix base-excision DNA repair enzymes (C-terminal)"/>
    <property type="match status" value="1"/>
</dbReference>
<dbReference type="InterPro" id="IPR003651">
    <property type="entry name" value="Endonuclease3_FeS-loop_motif"/>
</dbReference>
<dbReference type="InterPro" id="IPR011257">
    <property type="entry name" value="DNA_glycosylase"/>
</dbReference>
<dbReference type="EC" id="3.2.2.31" evidence="4"/>
<evidence type="ECO:0000256" key="11">
    <source>
        <dbReference type="ARBA" id="ARBA00023204"/>
    </source>
</evidence>
<comment type="caution">
    <text evidence="15">The sequence shown here is derived from an EMBL/GenBank/DDBJ whole genome shotgun (WGS) entry which is preliminary data.</text>
</comment>
<accession>A0ABU1FU65</accession>
<evidence type="ECO:0000256" key="1">
    <source>
        <dbReference type="ARBA" id="ARBA00000843"/>
    </source>
</evidence>
<dbReference type="Proteomes" id="UP001260872">
    <property type="component" value="Unassembled WGS sequence"/>
</dbReference>
<evidence type="ECO:0000256" key="9">
    <source>
        <dbReference type="ARBA" id="ARBA00023004"/>
    </source>
</evidence>
<gene>
    <name evidence="15" type="ORF">RH857_08685</name>
</gene>
<keyword evidence="8" id="KW-0378">Hydrolase</keyword>
<dbReference type="RefSeq" id="WP_310537586.1">
    <property type="nucleotide sequence ID" value="NZ_BAAAOC010000006.1"/>
</dbReference>
<feature type="domain" description="HhH-GPD" evidence="14">
    <location>
        <begin position="40"/>
        <end position="196"/>
    </location>
</feature>
<keyword evidence="12" id="KW-0326">Glycosidase</keyword>
<evidence type="ECO:0000256" key="10">
    <source>
        <dbReference type="ARBA" id="ARBA00023014"/>
    </source>
</evidence>
<dbReference type="InterPro" id="IPR000445">
    <property type="entry name" value="HhH_motif"/>
</dbReference>
<evidence type="ECO:0000256" key="2">
    <source>
        <dbReference type="ARBA" id="ARBA00001966"/>
    </source>
</evidence>
<evidence type="ECO:0000313" key="16">
    <source>
        <dbReference type="Proteomes" id="UP001260872"/>
    </source>
</evidence>
<evidence type="ECO:0000256" key="4">
    <source>
        <dbReference type="ARBA" id="ARBA00012045"/>
    </source>
</evidence>
<evidence type="ECO:0000256" key="5">
    <source>
        <dbReference type="ARBA" id="ARBA00022023"/>
    </source>
</evidence>
<feature type="region of interest" description="Disordered" evidence="13">
    <location>
        <begin position="308"/>
        <end position="328"/>
    </location>
</feature>
<evidence type="ECO:0000256" key="8">
    <source>
        <dbReference type="ARBA" id="ARBA00022801"/>
    </source>
</evidence>
<keyword evidence="9" id="KW-0408">Iron</keyword>
<dbReference type="Pfam" id="PF00730">
    <property type="entry name" value="HhH-GPD"/>
    <property type="match status" value="1"/>
</dbReference>
<comment type="catalytic activity">
    <reaction evidence="1">
        <text>Hydrolyzes free adenine bases from 7,8-dihydro-8-oxoguanine:adenine mismatched double-stranded DNA, leaving an apurinic site.</text>
        <dbReference type="EC" id="3.2.2.31"/>
    </reaction>
</comment>
<dbReference type="InterPro" id="IPR003265">
    <property type="entry name" value="HhH-GPD_domain"/>
</dbReference>
<evidence type="ECO:0000259" key="14">
    <source>
        <dbReference type="SMART" id="SM00478"/>
    </source>
</evidence>
<sequence>MTEAGLVHERLADWYAHAARDLPWRRAECSPWGVMVSEVMLQQTPVARVLPRWLEWMDRWPTPAATAAAPAAEILTVWDRLGYPRRALRLQAAAAAMVERHGGEVPTTAEELRDLPGVGEYTAAAVACFAFQRPEVVVDTNIRRVHARVFSGKALPGKTYTAAQRQLAREVMPATFDDDGALACTWNIAAMELGALICTARAPRCASCPVADLCAWRLAGSPPATEEEKTRGQAWAGTDRQVRGAIMAALRQGRPVLQWRLLDQLPLPEATAQQRLRCLESLVADGLAVRGISTDPEEPGETVIALPGLLDSPQDPSHQVLPASPGAQ</sequence>
<evidence type="ECO:0000256" key="3">
    <source>
        <dbReference type="ARBA" id="ARBA00008343"/>
    </source>
</evidence>
<dbReference type="EMBL" id="JAVKGT010000020">
    <property type="protein sequence ID" value="MDR5712206.1"/>
    <property type="molecule type" value="Genomic_DNA"/>
</dbReference>